<reference evidence="1" key="1">
    <citation type="submission" date="2019-04" db="EMBL/GenBank/DDBJ databases">
        <authorList>
            <consortium name="Pathogen Informatics"/>
        </authorList>
    </citation>
    <scope>NUCLEOTIDE SEQUENCE</scope>
    <source>
        <strain evidence="1">NCTC9183</strain>
    </source>
</reference>
<accession>A0A4P0XIN0</accession>
<gene>
    <name evidence="1" type="ORF">NCTC9183_00350</name>
</gene>
<name>A0A4P0XIN0_KLEPN</name>
<protein>
    <submittedName>
        <fullName evidence="1">Uncharacterized protein</fullName>
    </submittedName>
</protein>
<proteinExistence type="predicted"/>
<organism evidence="1">
    <name type="scientific">Klebsiella pneumoniae</name>
    <dbReference type="NCBI Taxonomy" id="573"/>
    <lineage>
        <taxon>Bacteria</taxon>
        <taxon>Pseudomonadati</taxon>
        <taxon>Pseudomonadota</taxon>
        <taxon>Gammaproteobacteria</taxon>
        <taxon>Enterobacterales</taxon>
        <taxon>Enterobacteriaceae</taxon>
        <taxon>Klebsiella/Raoultella group</taxon>
        <taxon>Klebsiella</taxon>
        <taxon>Klebsiella pneumoniae complex</taxon>
    </lineage>
</organism>
<dbReference type="AlphaFoldDB" id="A0A4P0XIN0"/>
<evidence type="ECO:0000313" key="1">
    <source>
        <dbReference type="EMBL" id="VTM47963.1"/>
    </source>
</evidence>
<sequence>MNNMIGFLYVNTETDCNRRENNHPKSRMNLEIIDQPLAAILTITFSAGITVNNDRADTKLLMDRMLKFTL</sequence>
<dbReference type="Proteomes" id="UP000507695">
    <property type="component" value="Unassembled WGS sequence"/>
</dbReference>
<dbReference type="EMBL" id="CABDVL010000002">
    <property type="protein sequence ID" value="VTM47963.1"/>
    <property type="molecule type" value="Genomic_DNA"/>
</dbReference>